<name>A0A9J7ANR8_9PROT</name>
<sequence>MAAKLPDSDENQKAAEPAWLLPVKIAVVVMGIMIFVGLGVIAYTIATRLAGSGDQEVAEAPVVAPAPAAGTTQPVATPFGTVHITVPRGGRLGAAQFDDGRMILQMNLPNRKIRLLVFDLATGKELGAFELAPANN</sequence>
<dbReference type="RefSeq" id="WP_257767557.1">
    <property type="nucleotide sequence ID" value="NZ_CP102480.1"/>
</dbReference>
<gene>
    <name evidence="2" type="ORF">NUH88_16825</name>
</gene>
<organism evidence="2 3">
    <name type="scientific">Nisaea acidiphila</name>
    <dbReference type="NCBI Taxonomy" id="1862145"/>
    <lineage>
        <taxon>Bacteria</taxon>
        <taxon>Pseudomonadati</taxon>
        <taxon>Pseudomonadota</taxon>
        <taxon>Alphaproteobacteria</taxon>
        <taxon>Rhodospirillales</taxon>
        <taxon>Thalassobaculaceae</taxon>
        <taxon>Nisaea</taxon>
    </lineage>
</organism>
<keyword evidence="1" id="KW-0812">Transmembrane</keyword>
<evidence type="ECO:0000313" key="3">
    <source>
        <dbReference type="Proteomes" id="UP001060336"/>
    </source>
</evidence>
<dbReference type="KEGG" id="naci:NUH88_16825"/>
<keyword evidence="1" id="KW-1133">Transmembrane helix</keyword>
<dbReference type="Proteomes" id="UP001060336">
    <property type="component" value="Chromosome"/>
</dbReference>
<keyword evidence="3" id="KW-1185">Reference proteome</keyword>
<dbReference type="AlphaFoldDB" id="A0A9J7ANR8"/>
<feature type="transmembrane region" description="Helical" evidence="1">
    <location>
        <begin position="25"/>
        <end position="46"/>
    </location>
</feature>
<proteinExistence type="predicted"/>
<evidence type="ECO:0000256" key="1">
    <source>
        <dbReference type="SAM" id="Phobius"/>
    </source>
</evidence>
<keyword evidence="1" id="KW-0472">Membrane</keyword>
<dbReference type="EMBL" id="CP102480">
    <property type="protein sequence ID" value="UUX49056.1"/>
    <property type="molecule type" value="Genomic_DNA"/>
</dbReference>
<accession>A0A9J7ANR8</accession>
<protein>
    <submittedName>
        <fullName evidence="2">Uncharacterized protein</fullName>
    </submittedName>
</protein>
<evidence type="ECO:0000313" key="2">
    <source>
        <dbReference type="EMBL" id="UUX49056.1"/>
    </source>
</evidence>
<reference evidence="2" key="1">
    <citation type="submission" date="2022-08" db="EMBL/GenBank/DDBJ databases">
        <title>Nisaea acidiphila sp. nov., isolated from a marine algal debris and emended description of the genus Nisaea Urios et al. 2008.</title>
        <authorList>
            <person name="Kwon K."/>
        </authorList>
    </citation>
    <scope>NUCLEOTIDE SEQUENCE</scope>
    <source>
        <strain evidence="2">MEBiC11861</strain>
    </source>
</reference>